<evidence type="ECO:0000259" key="2">
    <source>
        <dbReference type="Pfam" id="PF00248"/>
    </source>
</evidence>
<feature type="domain" description="NADP-dependent oxidoreductase" evidence="2">
    <location>
        <begin position="16"/>
        <end position="305"/>
    </location>
</feature>
<dbReference type="PANTHER" id="PTHR43625:SF77">
    <property type="entry name" value="ALDO-KETO REDUCTASE"/>
    <property type="match status" value="1"/>
</dbReference>
<evidence type="ECO:0000313" key="4">
    <source>
        <dbReference type="Proteomes" id="UP001338137"/>
    </source>
</evidence>
<dbReference type="PANTHER" id="PTHR43625">
    <property type="entry name" value="AFLATOXIN B1 ALDEHYDE REDUCTASE"/>
    <property type="match status" value="1"/>
</dbReference>
<dbReference type="Proteomes" id="UP001338137">
    <property type="component" value="Unassembled WGS sequence"/>
</dbReference>
<evidence type="ECO:0000256" key="1">
    <source>
        <dbReference type="ARBA" id="ARBA00023002"/>
    </source>
</evidence>
<dbReference type="Pfam" id="PF00248">
    <property type="entry name" value="Aldo_ket_red"/>
    <property type="match status" value="1"/>
</dbReference>
<dbReference type="EMBL" id="JARLKY010000002">
    <property type="protein sequence ID" value="MEC0225647.1"/>
    <property type="molecule type" value="Genomic_DNA"/>
</dbReference>
<dbReference type="InterPro" id="IPR050791">
    <property type="entry name" value="Aldo-Keto_reductase"/>
</dbReference>
<dbReference type="InterPro" id="IPR020471">
    <property type="entry name" value="AKR"/>
</dbReference>
<gene>
    <name evidence="3" type="ORF">P4I72_00725</name>
</gene>
<reference evidence="3 4" key="1">
    <citation type="submission" date="2023-03" db="EMBL/GenBank/DDBJ databases">
        <title>Bacillus Genome Sequencing.</title>
        <authorList>
            <person name="Dunlap C."/>
        </authorList>
    </citation>
    <scope>NUCLEOTIDE SEQUENCE [LARGE SCALE GENOMIC DNA]</scope>
    <source>
        <strain evidence="3 4">BD-533</strain>
    </source>
</reference>
<keyword evidence="4" id="KW-1185">Reference proteome</keyword>
<dbReference type="RefSeq" id="WP_326070058.1">
    <property type="nucleotide sequence ID" value="NZ_JARLKY010000002.1"/>
</dbReference>
<comment type="caution">
    <text evidence="3">The sequence shown here is derived from an EMBL/GenBank/DDBJ whole genome shotgun (WGS) entry which is preliminary data.</text>
</comment>
<accession>A0ABU6FUV4</accession>
<dbReference type="CDD" id="cd19078">
    <property type="entry name" value="AKR_AKR13C1_2"/>
    <property type="match status" value="1"/>
</dbReference>
<proteinExistence type="predicted"/>
<organism evidence="3 4">
    <name type="scientific">Paenibacillus alba</name>
    <dbReference type="NCBI Taxonomy" id="1197127"/>
    <lineage>
        <taxon>Bacteria</taxon>
        <taxon>Bacillati</taxon>
        <taxon>Bacillota</taxon>
        <taxon>Bacilli</taxon>
        <taxon>Bacillales</taxon>
        <taxon>Paenibacillaceae</taxon>
        <taxon>Paenibacillus</taxon>
    </lineage>
</organism>
<dbReference type="SUPFAM" id="SSF51430">
    <property type="entry name" value="NAD(P)-linked oxidoreductase"/>
    <property type="match status" value="1"/>
</dbReference>
<evidence type="ECO:0000313" key="3">
    <source>
        <dbReference type="EMBL" id="MEC0225647.1"/>
    </source>
</evidence>
<keyword evidence="1" id="KW-0560">Oxidoreductase</keyword>
<protein>
    <submittedName>
        <fullName evidence="3">Aldo/keto reductase</fullName>
    </submittedName>
</protein>
<sequence>MKKRILGNNGLETSLLGFGCMGLNYHRGPAKDRNEMIRVVHSAIDAGITMYDTAEVYGPYTNEELVGEALAGHRSMVQIATKGGFKISGLTNELDSRPESIIRSVEGSLNRLRTDYIDLYYIHRVDPKVPIEEVALTMQQLKKDGKILHWGLSEASAETIRRAHCVEPLTAVESEYSIWWREVERNIIPVLEELRIGLVAYSPLGRGFLTGKIDKNTSFTENDNRGELPRFTKDAMEANQVIIDFLNKLAKRRNVTPAQIALAWILSQKSFVVPIPGTTNVSRISENVASTHIVFTEQEMLEINEEIIKIQIVGDRYPEAEQKRTSK</sequence>
<dbReference type="Gene3D" id="3.20.20.100">
    <property type="entry name" value="NADP-dependent oxidoreductase domain"/>
    <property type="match status" value="1"/>
</dbReference>
<name>A0ABU6FUV4_9BACL</name>
<dbReference type="PRINTS" id="PR00069">
    <property type="entry name" value="ALDKETRDTASE"/>
</dbReference>
<dbReference type="InterPro" id="IPR023210">
    <property type="entry name" value="NADP_OxRdtase_dom"/>
</dbReference>
<dbReference type="InterPro" id="IPR036812">
    <property type="entry name" value="NAD(P)_OxRdtase_dom_sf"/>
</dbReference>